<evidence type="ECO:0008006" key="12">
    <source>
        <dbReference type="Google" id="ProtNLM"/>
    </source>
</evidence>
<dbReference type="GO" id="GO:0042765">
    <property type="term" value="C:GPI-anchor transamidase complex"/>
    <property type="evidence" value="ECO:0007669"/>
    <property type="project" value="InterPro"/>
</dbReference>
<evidence type="ECO:0000256" key="9">
    <source>
        <dbReference type="ARBA" id="ARBA00023180"/>
    </source>
</evidence>
<dbReference type="Pfam" id="PF10510">
    <property type="entry name" value="PIG-S"/>
    <property type="match status" value="1"/>
</dbReference>
<dbReference type="EMBL" id="HACM01000793">
    <property type="protein sequence ID" value="CRZ01235.1"/>
    <property type="molecule type" value="Transcribed_RNA"/>
</dbReference>
<dbReference type="AlphaFoldDB" id="A0A0H5QGX4"/>
<feature type="transmembrane region" description="Helical" evidence="10">
    <location>
        <begin position="16"/>
        <end position="34"/>
    </location>
</feature>
<dbReference type="GO" id="GO:0016255">
    <property type="term" value="P:attachment of GPI anchor to protein"/>
    <property type="evidence" value="ECO:0007669"/>
    <property type="project" value="InterPro"/>
</dbReference>
<evidence type="ECO:0000256" key="4">
    <source>
        <dbReference type="ARBA" id="ARBA00022502"/>
    </source>
</evidence>
<dbReference type="PANTHER" id="PTHR21072:SF13">
    <property type="entry name" value="GPI TRANSAMIDASE COMPONENT PIG-S"/>
    <property type="match status" value="1"/>
</dbReference>
<proteinExistence type="inferred from homology"/>
<dbReference type="GO" id="GO:0006506">
    <property type="term" value="P:GPI anchor biosynthetic process"/>
    <property type="evidence" value="ECO:0007669"/>
    <property type="project" value="UniProtKB-UniPathway"/>
</dbReference>
<evidence type="ECO:0000256" key="1">
    <source>
        <dbReference type="ARBA" id="ARBA00004477"/>
    </source>
</evidence>
<comment type="similarity">
    <text evidence="3">Belongs to the PIGS family.</text>
</comment>
<evidence type="ECO:0000256" key="2">
    <source>
        <dbReference type="ARBA" id="ARBA00004687"/>
    </source>
</evidence>
<evidence type="ECO:0000256" key="8">
    <source>
        <dbReference type="ARBA" id="ARBA00023136"/>
    </source>
</evidence>
<keyword evidence="8 10" id="KW-0472">Membrane</keyword>
<keyword evidence="9" id="KW-0325">Glycoprotein</keyword>
<protein>
    <recommendedName>
        <fullName evidence="12">GPI transamidase component PIG-S</fullName>
    </recommendedName>
</protein>
<sequence length="515" mass="58213">DREMQVSATVREEVNMARLVILASFVAYFAFCWLSHLATSSVERAPLPDITHLPDDPLFLRNIQVDIVVGHASIDRNTLCSKLHSVLGDKKLHRISVNCTLSDLGDVRFLSIEGLDHHLTAFVRSSSDISIFVLPSDKFHFTIGQYRHAWLFFDINAGSELLERITSNISNNLSRVVPLFTEEESPSVQQLHSQASYLLSFSILIEDPSETNFSWDFKQILSGYIEPFLSKVGDVFRARIDSQIIFYADISDHIQTGETGSSFLTKTQLEDFMGRTKWNVESIHTPSFPALHYFVYIPPHHLSPLLIDMETDTASTSTAFILPRWGGVVIANDLSAADATISNFDHVMAQVLGQVRSLFGFPIPAWAEPSSHITQVPSTVGAADWEINFIKRQRLYYNYISGAEQLRILMKLLDDNRQLPVTVHVAKLVQQSVDSLENCLTSAKSRSYNDAYNYCLVGYNAAYSAFFDETMLPLLYFPDEHVYAVYMPYFVPIAMPILSRIGEIFKLLKSRMKAQ</sequence>
<accession>A0A0H5QGX4</accession>
<comment type="pathway">
    <text evidence="2">Glycolipid biosynthesis; glycosylphosphatidylinositol-anchor biosynthesis.</text>
</comment>
<feature type="non-terminal residue" evidence="11">
    <location>
        <position position="1"/>
    </location>
</feature>
<dbReference type="UniPathway" id="UPA00196"/>
<keyword evidence="5 10" id="KW-0812">Transmembrane</keyword>
<name>A0A0H5QGX4_9EUKA</name>
<evidence type="ECO:0000256" key="5">
    <source>
        <dbReference type="ARBA" id="ARBA00022692"/>
    </source>
</evidence>
<keyword evidence="7 10" id="KW-1133">Transmembrane helix</keyword>
<dbReference type="PANTHER" id="PTHR21072">
    <property type="entry name" value="GPI TRANSAMIDASE COMPONENT PIG-S"/>
    <property type="match status" value="1"/>
</dbReference>
<evidence type="ECO:0000256" key="10">
    <source>
        <dbReference type="SAM" id="Phobius"/>
    </source>
</evidence>
<dbReference type="InterPro" id="IPR019540">
    <property type="entry name" value="PtdIno-glycan_biosynth_class_S"/>
</dbReference>
<evidence type="ECO:0000256" key="7">
    <source>
        <dbReference type="ARBA" id="ARBA00022989"/>
    </source>
</evidence>
<evidence type="ECO:0000313" key="11">
    <source>
        <dbReference type="EMBL" id="CRZ01235.1"/>
    </source>
</evidence>
<feature type="transmembrane region" description="Helical" evidence="10">
    <location>
        <begin position="487"/>
        <end position="508"/>
    </location>
</feature>
<keyword evidence="4" id="KW-0337">GPI-anchor biosynthesis</keyword>
<keyword evidence="6" id="KW-0256">Endoplasmic reticulum</keyword>
<comment type="subcellular location">
    <subcellularLocation>
        <location evidence="1">Endoplasmic reticulum membrane</location>
        <topology evidence="1">Multi-pass membrane protein</topology>
    </subcellularLocation>
</comment>
<evidence type="ECO:0000256" key="3">
    <source>
        <dbReference type="ARBA" id="ARBA00005316"/>
    </source>
</evidence>
<organism evidence="11">
    <name type="scientific">Spongospora subterranea</name>
    <dbReference type="NCBI Taxonomy" id="70186"/>
    <lineage>
        <taxon>Eukaryota</taxon>
        <taxon>Sar</taxon>
        <taxon>Rhizaria</taxon>
        <taxon>Endomyxa</taxon>
        <taxon>Phytomyxea</taxon>
        <taxon>Plasmodiophorida</taxon>
        <taxon>Plasmodiophoridae</taxon>
        <taxon>Spongospora</taxon>
    </lineage>
</organism>
<evidence type="ECO:0000256" key="6">
    <source>
        <dbReference type="ARBA" id="ARBA00022824"/>
    </source>
</evidence>
<reference evidence="11" key="1">
    <citation type="submission" date="2015-04" db="EMBL/GenBank/DDBJ databases">
        <title>The genome sequence of the plant pathogenic Rhizarian Plasmodiophora brassicae reveals insights in its biotrophic life cycle and the origin of chitin synthesis.</title>
        <authorList>
            <person name="Schwelm A."/>
            <person name="Fogelqvist J."/>
            <person name="Knaust A."/>
            <person name="Julke S."/>
            <person name="Lilja T."/>
            <person name="Dhandapani V."/>
            <person name="Bonilla-Rosso G."/>
            <person name="Karlsson M."/>
            <person name="Shevchenko A."/>
            <person name="Choi S.R."/>
            <person name="Kim H.G."/>
            <person name="Park J.Y."/>
            <person name="Lim Y.P."/>
            <person name="Ludwig-Muller J."/>
            <person name="Dixelius C."/>
        </authorList>
    </citation>
    <scope>NUCLEOTIDE SEQUENCE</scope>
    <source>
        <tissue evidence="11">Potato root galls</tissue>
    </source>
</reference>